<keyword evidence="1" id="KW-0812">Transmembrane</keyword>
<keyword evidence="4" id="KW-1185">Reference proteome</keyword>
<proteinExistence type="predicted"/>
<accession>A0AAD6RWQ8</accession>
<dbReference type="EMBL" id="JARJCM010000558">
    <property type="protein sequence ID" value="KAJ7016218.1"/>
    <property type="molecule type" value="Genomic_DNA"/>
</dbReference>
<evidence type="ECO:0000256" key="2">
    <source>
        <dbReference type="SAM" id="SignalP"/>
    </source>
</evidence>
<comment type="caution">
    <text evidence="3">The sequence shown here is derived from an EMBL/GenBank/DDBJ whole genome shotgun (WGS) entry which is preliminary data.</text>
</comment>
<feature type="signal peptide" evidence="2">
    <location>
        <begin position="1"/>
        <end position="19"/>
    </location>
</feature>
<keyword evidence="1" id="KW-0472">Membrane</keyword>
<feature type="chain" id="PRO_5042207985" evidence="2">
    <location>
        <begin position="20"/>
        <end position="215"/>
    </location>
</feature>
<keyword evidence="1" id="KW-1133">Transmembrane helix</keyword>
<dbReference type="Proteomes" id="UP001218188">
    <property type="component" value="Unassembled WGS sequence"/>
</dbReference>
<name>A0AAD6RWQ8_9AGAR</name>
<feature type="transmembrane region" description="Helical" evidence="1">
    <location>
        <begin position="158"/>
        <end position="180"/>
    </location>
</feature>
<evidence type="ECO:0000313" key="3">
    <source>
        <dbReference type="EMBL" id="KAJ7016218.1"/>
    </source>
</evidence>
<evidence type="ECO:0000313" key="4">
    <source>
        <dbReference type="Proteomes" id="UP001218188"/>
    </source>
</evidence>
<gene>
    <name evidence="3" type="ORF">C8F04DRAFT_1348209</name>
</gene>
<organism evidence="3 4">
    <name type="scientific">Mycena alexandri</name>
    <dbReference type="NCBI Taxonomy" id="1745969"/>
    <lineage>
        <taxon>Eukaryota</taxon>
        <taxon>Fungi</taxon>
        <taxon>Dikarya</taxon>
        <taxon>Basidiomycota</taxon>
        <taxon>Agaricomycotina</taxon>
        <taxon>Agaricomycetes</taxon>
        <taxon>Agaricomycetidae</taxon>
        <taxon>Agaricales</taxon>
        <taxon>Marasmiineae</taxon>
        <taxon>Mycenaceae</taxon>
        <taxon>Mycena</taxon>
    </lineage>
</organism>
<dbReference type="AlphaFoldDB" id="A0AAD6RWQ8"/>
<evidence type="ECO:0000256" key="1">
    <source>
        <dbReference type="SAM" id="Phobius"/>
    </source>
</evidence>
<protein>
    <submittedName>
        <fullName evidence="3">Uncharacterized protein</fullName>
    </submittedName>
</protein>
<keyword evidence="2" id="KW-0732">Signal</keyword>
<reference evidence="3" key="1">
    <citation type="submission" date="2023-03" db="EMBL/GenBank/DDBJ databases">
        <title>Massive genome expansion in bonnet fungi (Mycena s.s.) driven by repeated elements and novel gene families across ecological guilds.</title>
        <authorList>
            <consortium name="Lawrence Berkeley National Laboratory"/>
            <person name="Harder C.B."/>
            <person name="Miyauchi S."/>
            <person name="Viragh M."/>
            <person name="Kuo A."/>
            <person name="Thoen E."/>
            <person name="Andreopoulos B."/>
            <person name="Lu D."/>
            <person name="Skrede I."/>
            <person name="Drula E."/>
            <person name="Henrissat B."/>
            <person name="Morin E."/>
            <person name="Kohler A."/>
            <person name="Barry K."/>
            <person name="LaButti K."/>
            <person name="Morin E."/>
            <person name="Salamov A."/>
            <person name="Lipzen A."/>
            <person name="Mereny Z."/>
            <person name="Hegedus B."/>
            <person name="Baldrian P."/>
            <person name="Stursova M."/>
            <person name="Weitz H."/>
            <person name="Taylor A."/>
            <person name="Grigoriev I.V."/>
            <person name="Nagy L.G."/>
            <person name="Martin F."/>
            <person name="Kauserud H."/>
        </authorList>
    </citation>
    <scope>NUCLEOTIDE SEQUENCE</scope>
    <source>
        <strain evidence="3">CBHHK200</strain>
    </source>
</reference>
<sequence>MLAFALLCSVALLSGTASAKLTNYTLDDASPSVQYSNMPILHCSPSTCPESWTSQLFNGTSTLTQSSIVVPFTGTELYVFLIVSDGPCIIEIDGDTVGEFNNSPGNGNIQLAYRNTSIPAGTHRLLILPAQPETIIEFDYIIYADDVKTSSRKAPTGAIVGGVCGAVVLVAGVIVGVFFLRKQGVRRKIFIRGVPLSDDDKSSINIKMIPRDAKK</sequence>